<gene>
    <name evidence="1" type="primary">g12470</name>
    <name evidence="1" type="ORF">NpPPO83_00012470</name>
</gene>
<reference evidence="1" key="1">
    <citation type="submission" date="2024-09" db="EMBL/GenBank/DDBJ databases">
        <title>Draft Genome Sequences of Neofusicoccum parvum.</title>
        <authorList>
            <person name="Ashida A."/>
            <person name="Camagna M."/>
            <person name="Tanaka A."/>
            <person name="Takemoto D."/>
        </authorList>
    </citation>
    <scope>NUCLEOTIDE SEQUENCE</scope>
    <source>
        <strain evidence="1">PPO83</strain>
    </source>
</reference>
<dbReference type="EMBL" id="BSXG01000177">
    <property type="protein sequence ID" value="GME51582.1"/>
    <property type="molecule type" value="Genomic_DNA"/>
</dbReference>
<comment type="caution">
    <text evidence="1">The sequence shown here is derived from an EMBL/GenBank/DDBJ whole genome shotgun (WGS) entry which is preliminary data.</text>
</comment>
<sequence>MTIDVRNPTIALQESILASLLVCDWNVRAWTLLEAVKGDKNMHLLCKDNRVLRLADILRTIHEEGSVDLINTYLSAHHLIPRAGRRDEGGFKVYNSRDSSFMKTLRAFSLEEAASLLSHRHASRGGDEVVIWSILVEWPEICYKAERFWKYPTSIRTGFLMSHAPRVRSKKGLSWAPSRPDLLLQKPKDQPGDEQQCHSYPGEGSALGEVSDAGLLASWMAFQVNHAAGFWTCLLRYLSSLLEGAMLVLSGTFGKWLQGTMAYVNQGSLDHITRVSAYWLEMIFMESATRKLYAQYVANLTTEARHIAFIRPMRDMTGEVLPYLYSGDAERVLLAVISSDTGESWVWQGVVEWDKTVPPPPFINKRFLIE</sequence>
<accession>A0ACB5SQ27</accession>
<organism evidence="1 2">
    <name type="scientific">Neofusicoccum parvum</name>
    <dbReference type="NCBI Taxonomy" id="310453"/>
    <lineage>
        <taxon>Eukaryota</taxon>
        <taxon>Fungi</taxon>
        <taxon>Dikarya</taxon>
        <taxon>Ascomycota</taxon>
        <taxon>Pezizomycotina</taxon>
        <taxon>Dothideomycetes</taxon>
        <taxon>Dothideomycetes incertae sedis</taxon>
        <taxon>Botryosphaeriales</taxon>
        <taxon>Botryosphaeriaceae</taxon>
        <taxon>Neofusicoccum</taxon>
    </lineage>
</organism>
<keyword evidence="2" id="KW-1185">Reference proteome</keyword>
<proteinExistence type="predicted"/>
<protein>
    <submittedName>
        <fullName evidence="1">Uncharacterized protein K452DRAFT_313875</fullName>
    </submittedName>
</protein>
<dbReference type="Proteomes" id="UP001165186">
    <property type="component" value="Unassembled WGS sequence"/>
</dbReference>
<evidence type="ECO:0000313" key="2">
    <source>
        <dbReference type="Proteomes" id="UP001165186"/>
    </source>
</evidence>
<name>A0ACB5SQ27_9PEZI</name>
<evidence type="ECO:0000313" key="1">
    <source>
        <dbReference type="EMBL" id="GME51582.1"/>
    </source>
</evidence>